<protein>
    <recommendedName>
        <fullName evidence="3 16">Guanylate cyclase</fullName>
        <ecNumber evidence="3 16">4.6.1.2</ecNumber>
    </recommendedName>
</protein>
<keyword evidence="10 18" id="KW-0472">Membrane</keyword>
<dbReference type="FunFam" id="1.10.510.10:FF:000420">
    <property type="entry name" value="Guanylate cyclase"/>
    <property type="match status" value="1"/>
</dbReference>
<comment type="similarity">
    <text evidence="15">Belongs to the adenylyl cyclase class-4/guanylyl cyclase family.</text>
</comment>
<evidence type="ECO:0000256" key="9">
    <source>
        <dbReference type="ARBA" id="ARBA00023134"/>
    </source>
</evidence>
<evidence type="ECO:0000256" key="12">
    <source>
        <dbReference type="ARBA" id="ARBA00023180"/>
    </source>
</evidence>
<evidence type="ECO:0000256" key="14">
    <source>
        <dbReference type="ARBA" id="ARBA00023293"/>
    </source>
</evidence>
<evidence type="ECO:0000256" key="18">
    <source>
        <dbReference type="SAM" id="Phobius"/>
    </source>
</evidence>
<dbReference type="PANTHER" id="PTHR11920">
    <property type="entry name" value="GUANYLYL CYCLASE"/>
    <property type="match status" value="1"/>
</dbReference>
<keyword evidence="13 15" id="KW-0456">Lyase</keyword>
<feature type="region of interest" description="Disordered" evidence="17">
    <location>
        <begin position="1182"/>
        <end position="1211"/>
    </location>
</feature>
<evidence type="ECO:0000256" key="16">
    <source>
        <dbReference type="RuleBase" id="RU003431"/>
    </source>
</evidence>
<dbReference type="GO" id="GO:0005886">
    <property type="term" value="C:plasma membrane"/>
    <property type="evidence" value="ECO:0007669"/>
    <property type="project" value="UniProtKB-SubCell"/>
</dbReference>
<dbReference type="InterPro" id="IPR011009">
    <property type="entry name" value="Kinase-like_dom_sf"/>
</dbReference>
<keyword evidence="9" id="KW-0342">GTP-binding</keyword>
<dbReference type="Gene3D" id="3.30.70.1230">
    <property type="entry name" value="Nucleotide cyclase"/>
    <property type="match status" value="1"/>
</dbReference>
<keyword evidence="5 18" id="KW-0812">Transmembrane</keyword>
<dbReference type="InterPro" id="IPR001828">
    <property type="entry name" value="ANF_lig-bd_rcpt"/>
</dbReference>
<dbReference type="Gene3D" id="3.40.50.2300">
    <property type="match status" value="3"/>
</dbReference>
<dbReference type="InterPro" id="IPR018297">
    <property type="entry name" value="A/G_cyclase_CS"/>
</dbReference>
<dbReference type="Pfam" id="PF01094">
    <property type="entry name" value="ANF_receptor"/>
    <property type="match status" value="1"/>
</dbReference>
<dbReference type="Pfam" id="PF07714">
    <property type="entry name" value="PK_Tyr_Ser-Thr"/>
    <property type="match status" value="1"/>
</dbReference>
<reference evidence="21" key="1">
    <citation type="submission" date="2015-11" db="EMBL/GenBank/DDBJ databases">
        <title>De novo transcriptome assembly of four potential Pierce s Disease insect vectors from Arizona vineyards.</title>
        <authorList>
            <person name="Tassone E.E."/>
        </authorList>
    </citation>
    <scope>NUCLEOTIDE SEQUENCE</scope>
</reference>
<dbReference type="CDD" id="cd14042">
    <property type="entry name" value="PK_GC-A_B"/>
    <property type="match status" value="1"/>
</dbReference>
<accession>A0A1B6JNQ5</accession>
<dbReference type="SUPFAM" id="SSF56112">
    <property type="entry name" value="Protein kinase-like (PK-like)"/>
    <property type="match status" value="1"/>
</dbReference>
<evidence type="ECO:0000256" key="11">
    <source>
        <dbReference type="ARBA" id="ARBA00023170"/>
    </source>
</evidence>
<dbReference type="PROSITE" id="PS50011">
    <property type="entry name" value="PROTEIN_KINASE_DOM"/>
    <property type="match status" value="1"/>
</dbReference>
<dbReference type="PROSITE" id="PS50125">
    <property type="entry name" value="GUANYLATE_CYCLASE_2"/>
    <property type="match status" value="1"/>
</dbReference>
<comment type="subcellular location">
    <subcellularLocation>
        <location evidence="2">Cell membrane</location>
        <topology evidence="2">Single-pass type I membrane protein</topology>
    </subcellularLocation>
</comment>
<keyword evidence="14 16" id="KW-0141">cGMP biosynthesis</keyword>
<evidence type="ECO:0000256" key="1">
    <source>
        <dbReference type="ARBA" id="ARBA00001436"/>
    </source>
</evidence>
<evidence type="ECO:0000256" key="5">
    <source>
        <dbReference type="ARBA" id="ARBA00022692"/>
    </source>
</evidence>
<evidence type="ECO:0000256" key="4">
    <source>
        <dbReference type="ARBA" id="ARBA00022475"/>
    </source>
</evidence>
<sequence length="1211" mass="137471">KKEPGNNFRDQSRRSEGSNHKILSDYKRRNNKRAEKNKLNQRTVKNRIGNVSDGNYFQKDFDIETAFTESGNLLEFRARKDYSSSETTANPSQRRKEYLWTRDEETPGGVRNVLSDQPSPECISAPKDDSTIHAAVILPNSTEYIMALQKVMPVLRLAQEEVRRRQLLPKDLKFQFLPWDDRCDAVYAQIATFEAVKKDVHVFFGPACEYSVAPVARMIKFWGIPLLTTGALTFDFSRDKRTPDTEYHLLLRAGLLSYRDLAFFLIALLDRYGWRKVMLVYDKDGCRQISGKHTCKLMMETLVEFFKRQGFNYGSYDLEKNAADGLANNLRREMGYQYNIVVVCADPLTVREIMLAAEELNMVDSGEYVFFNIELFNSMNRHNPWYVKGDTDERNARARKAYTALLTVTARTPNNEAYRNFSYEVKRLAEEEFNFTFGSVSTFVTAFYDAVLLYSVALNETLQSGGSQRDGLSITRRMWNRTFEGITGDVNIDANGDRIADYSLLDMDPETAEFKVVANYIGLKHSLEYVPDTRIHWAGGRQNPPPDTPLCGFDNSLCKTMPGYAILSIVLSSVVVVLAIASVFIYRHYKLEAEIASMTWRVNYRDIVRVPPGKLRGSVYSLVRRSSQCTAFSEDAMSVCDMGRQVFVPTAFYKGNKVAIKSVKKARIELSRPLLLELKRMKDLHHDHLVRFYGACIDQPDCFLLTEYCPKGSLQDILENDQFKLDWMFRYSLMHDIVKGMSYLHASEIKSHGSLKSSNCVVDSRFVLKIADFGLRSLRHGDDSCSGSDSYAFWRKLLWTAPELLRQRHPPPEGTQKGDVYSFAIIVHEIVTRQGPFYVGDLTLGPKEIVEGVRNGQKCLRPTTELSCEEEVTSLMKRCWAEDPADRPDFTSLKATIRRLNKDNESNNILDNLLTRMEQYANNLEALVEERTADYLEEKRKCEELLYQLLPKSVASQLILGQSVVAETYDHVTIYFSDIVGFTSLSAESTPLQVVDLLNDLYTCFDSIIENFDVYKVETIGDAYMVVSGLPMRNGNQHAREIARMSLALLNAVLTFTIRHRPKDQLKLRIGMHTGPCVAGVVGLKMPRYCLFGDTVNTASRMESNGQALKIHVSPYTKEVLDTFGTFELELRGEVEMKGKGKMTTYWLQGEKKTSPTNQLGLTPNNVSAPISTPNCNRHVNSVANSKPKVNSKSTNEISATTPLLQGDGST</sequence>
<dbReference type="InterPro" id="IPR028082">
    <property type="entry name" value="Peripla_BP_I"/>
</dbReference>
<keyword evidence="6" id="KW-0732">Signal</keyword>
<dbReference type="GO" id="GO:0007168">
    <property type="term" value="P:receptor guanylyl cyclase signaling pathway"/>
    <property type="evidence" value="ECO:0007669"/>
    <property type="project" value="TreeGrafter"/>
</dbReference>
<dbReference type="GO" id="GO:0004383">
    <property type="term" value="F:guanylate cyclase activity"/>
    <property type="evidence" value="ECO:0007669"/>
    <property type="project" value="UniProtKB-EC"/>
</dbReference>
<feature type="domain" description="Protein kinase" evidence="19">
    <location>
        <begin position="605"/>
        <end position="900"/>
    </location>
</feature>
<gene>
    <name evidence="21" type="ORF">g.45653</name>
</gene>
<name>A0A1B6JNQ5_9HEMI</name>
<evidence type="ECO:0000259" key="19">
    <source>
        <dbReference type="PROSITE" id="PS50011"/>
    </source>
</evidence>
<dbReference type="FunFam" id="3.40.50.2300:FF:000371">
    <property type="entry name" value="Guanylate cyclase"/>
    <property type="match status" value="1"/>
</dbReference>
<feature type="region of interest" description="Disordered" evidence="17">
    <location>
        <begin position="1"/>
        <end position="44"/>
    </location>
</feature>
<keyword evidence="11" id="KW-0675">Receptor</keyword>
<comment type="catalytic activity">
    <reaction evidence="1 16">
        <text>GTP = 3',5'-cyclic GMP + diphosphate</text>
        <dbReference type="Rhea" id="RHEA:13665"/>
        <dbReference type="ChEBI" id="CHEBI:33019"/>
        <dbReference type="ChEBI" id="CHEBI:37565"/>
        <dbReference type="ChEBI" id="CHEBI:57746"/>
        <dbReference type="EC" id="4.6.1.2"/>
    </reaction>
</comment>
<dbReference type="InterPro" id="IPR001170">
    <property type="entry name" value="ANPR/GUC"/>
</dbReference>
<dbReference type="GO" id="GO:0004016">
    <property type="term" value="F:adenylate cyclase activity"/>
    <property type="evidence" value="ECO:0007669"/>
    <property type="project" value="TreeGrafter"/>
</dbReference>
<proteinExistence type="inferred from homology"/>
<dbReference type="AlphaFoldDB" id="A0A1B6JNQ5"/>
<dbReference type="SMART" id="SM00044">
    <property type="entry name" value="CYCc"/>
    <property type="match status" value="1"/>
</dbReference>
<keyword evidence="4" id="KW-1003">Cell membrane</keyword>
<feature type="compositionally biased region" description="Basic and acidic residues" evidence="17">
    <location>
        <begin position="1"/>
        <end position="38"/>
    </location>
</feature>
<dbReference type="PANTHER" id="PTHR11920:SF494">
    <property type="entry name" value="ATRIAL NATRIURETIC PEPTIDE RECEPTOR 2"/>
    <property type="match status" value="1"/>
</dbReference>
<dbReference type="InterPro" id="IPR001245">
    <property type="entry name" value="Ser-Thr/Tyr_kinase_cat_dom"/>
</dbReference>
<dbReference type="GO" id="GO:0035556">
    <property type="term" value="P:intracellular signal transduction"/>
    <property type="evidence" value="ECO:0007669"/>
    <property type="project" value="InterPro"/>
</dbReference>
<dbReference type="InterPro" id="IPR029787">
    <property type="entry name" value="Nucleotide_cyclase"/>
</dbReference>
<dbReference type="EC" id="4.6.1.2" evidence="3 16"/>
<dbReference type="Gene3D" id="6.10.250.780">
    <property type="match status" value="1"/>
</dbReference>
<dbReference type="InterPro" id="IPR001054">
    <property type="entry name" value="A/G_cyclase"/>
</dbReference>
<dbReference type="CDD" id="cd07302">
    <property type="entry name" value="CHD"/>
    <property type="match status" value="1"/>
</dbReference>
<dbReference type="FunFam" id="3.30.70.1230:FF:000004">
    <property type="entry name" value="Guanylate cyclase"/>
    <property type="match status" value="1"/>
</dbReference>
<evidence type="ECO:0000259" key="20">
    <source>
        <dbReference type="PROSITE" id="PS50125"/>
    </source>
</evidence>
<dbReference type="GO" id="GO:0005524">
    <property type="term" value="F:ATP binding"/>
    <property type="evidence" value="ECO:0007669"/>
    <property type="project" value="InterPro"/>
</dbReference>
<feature type="domain" description="Guanylate cyclase" evidence="20">
    <location>
        <begin position="973"/>
        <end position="1103"/>
    </location>
</feature>
<dbReference type="InterPro" id="IPR000719">
    <property type="entry name" value="Prot_kinase_dom"/>
</dbReference>
<evidence type="ECO:0000256" key="6">
    <source>
        <dbReference type="ARBA" id="ARBA00022729"/>
    </source>
</evidence>
<evidence type="ECO:0000256" key="13">
    <source>
        <dbReference type="ARBA" id="ARBA00023239"/>
    </source>
</evidence>
<evidence type="ECO:0000256" key="15">
    <source>
        <dbReference type="RuleBase" id="RU000405"/>
    </source>
</evidence>
<evidence type="ECO:0000256" key="10">
    <source>
        <dbReference type="ARBA" id="ARBA00023136"/>
    </source>
</evidence>
<dbReference type="SUPFAM" id="SSF53822">
    <property type="entry name" value="Periplasmic binding protein-like I"/>
    <property type="match status" value="1"/>
</dbReference>
<evidence type="ECO:0000313" key="21">
    <source>
        <dbReference type="EMBL" id="JAT00713.1"/>
    </source>
</evidence>
<evidence type="ECO:0000256" key="7">
    <source>
        <dbReference type="ARBA" id="ARBA00022741"/>
    </source>
</evidence>
<dbReference type="PRINTS" id="PR00255">
    <property type="entry name" value="NATPEPTIDER"/>
</dbReference>
<evidence type="ECO:0000256" key="8">
    <source>
        <dbReference type="ARBA" id="ARBA00022989"/>
    </source>
</evidence>
<dbReference type="Pfam" id="PF00211">
    <property type="entry name" value="Guanylate_cyc"/>
    <property type="match status" value="1"/>
</dbReference>
<dbReference type="GO" id="GO:0004672">
    <property type="term" value="F:protein kinase activity"/>
    <property type="evidence" value="ECO:0007669"/>
    <property type="project" value="InterPro"/>
</dbReference>
<feature type="transmembrane region" description="Helical" evidence="18">
    <location>
        <begin position="564"/>
        <end position="586"/>
    </location>
</feature>
<keyword evidence="12" id="KW-0325">Glycoprotein</keyword>
<dbReference type="SUPFAM" id="SSF55073">
    <property type="entry name" value="Nucleotide cyclase"/>
    <property type="match status" value="1"/>
</dbReference>
<evidence type="ECO:0000256" key="17">
    <source>
        <dbReference type="SAM" id="MobiDB-lite"/>
    </source>
</evidence>
<evidence type="ECO:0000256" key="2">
    <source>
        <dbReference type="ARBA" id="ARBA00004251"/>
    </source>
</evidence>
<dbReference type="GO" id="GO:0001653">
    <property type="term" value="F:peptide receptor activity"/>
    <property type="evidence" value="ECO:0007669"/>
    <property type="project" value="TreeGrafter"/>
</dbReference>
<dbReference type="PROSITE" id="PS00452">
    <property type="entry name" value="GUANYLATE_CYCLASE_1"/>
    <property type="match status" value="1"/>
</dbReference>
<keyword evidence="7" id="KW-0547">Nucleotide-binding</keyword>
<organism evidence="21">
    <name type="scientific">Homalodisca liturata</name>
    <dbReference type="NCBI Taxonomy" id="320908"/>
    <lineage>
        <taxon>Eukaryota</taxon>
        <taxon>Metazoa</taxon>
        <taxon>Ecdysozoa</taxon>
        <taxon>Arthropoda</taxon>
        <taxon>Hexapoda</taxon>
        <taxon>Insecta</taxon>
        <taxon>Pterygota</taxon>
        <taxon>Neoptera</taxon>
        <taxon>Paraneoptera</taxon>
        <taxon>Hemiptera</taxon>
        <taxon>Auchenorrhyncha</taxon>
        <taxon>Membracoidea</taxon>
        <taxon>Cicadellidae</taxon>
        <taxon>Cicadellinae</taxon>
        <taxon>Proconiini</taxon>
        <taxon>Homalodisca</taxon>
    </lineage>
</organism>
<feature type="non-terminal residue" evidence="21">
    <location>
        <position position="1"/>
    </location>
</feature>
<evidence type="ECO:0000256" key="3">
    <source>
        <dbReference type="ARBA" id="ARBA00012202"/>
    </source>
</evidence>
<feature type="region of interest" description="Disordered" evidence="17">
    <location>
        <begin position="80"/>
        <end position="102"/>
    </location>
</feature>
<dbReference type="Gene3D" id="1.10.510.10">
    <property type="entry name" value="Transferase(Phosphotransferase) domain 1"/>
    <property type="match status" value="1"/>
</dbReference>
<dbReference type="GO" id="GO:0005525">
    <property type="term" value="F:GTP binding"/>
    <property type="evidence" value="ECO:0007669"/>
    <property type="project" value="UniProtKB-KW"/>
</dbReference>
<dbReference type="EMBL" id="GECU01006994">
    <property type="protein sequence ID" value="JAT00713.1"/>
    <property type="molecule type" value="Transcribed_RNA"/>
</dbReference>
<dbReference type="InterPro" id="IPR050401">
    <property type="entry name" value="Cyclic_nucleotide_synthase"/>
</dbReference>
<keyword evidence="8 18" id="KW-1133">Transmembrane helix</keyword>